<evidence type="ECO:0000313" key="2">
    <source>
        <dbReference type="Proteomes" id="UP000789405"/>
    </source>
</evidence>
<name>A0A9N9JUF3_9GLOM</name>
<reference evidence="1" key="1">
    <citation type="submission" date="2021-06" db="EMBL/GenBank/DDBJ databases">
        <authorList>
            <person name="Kallberg Y."/>
            <person name="Tangrot J."/>
            <person name="Rosling A."/>
        </authorList>
    </citation>
    <scope>NUCLEOTIDE SEQUENCE</scope>
    <source>
        <strain evidence="1">MA453B</strain>
    </source>
</reference>
<accession>A0A9N9JUF3</accession>
<sequence>STSQHLEHSDRSIHVTTFSPDTTTIFESDIEQQFYQSAEIPENITNVQFPILTTESSFSSN</sequence>
<feature type="non-terminal residue" evidence="1">
    <location>
        <position position="1"/>
    </location>
</feature>
<dbReference type="AlphaFoldDB" id="A0A9N9JUF3"/>
<feature type="non-terminal residue" evidence="1">
    <location>
        <position position="61"/>
    </location>
</feature>
<organism evidence="1 2">
    <name type="scientific">Dentiscutata erythropus</name>
    <dbReference type="NCBI Taxonomy" id="1348616"/>
    <lineage>
        <taxon>Eukaryota</taxon>
        <taxon>Fungi</taxon>
        <taxon>Fungi incertae sedis</taxon>
        <taxon>Mucoromycota</taxon>
        <taxon>Glomeromycotina</taxon>
        <taxon>Glomeromycetes</taxon>
        <taxon>Diversisporales</taxon>
        <taxon>Gigasporaceae</taxon>
        <taxon>Dentiscutata</taxon>
    </lineage>
</organism>
<comment type="caution">
    <text evidence="1">The sequence shown here is derived from an EMBL/GenBank/DDBJ whole genome shotgun (WGS) entry which is preliminary data.</text>
</comment>
<gene>
    <name evidence="1" type="ORF">DERYTH_LOCUS22764</name>
</gene>
<dbReference type="EMBL" id="CAJVPY010032527">
    <property type="protein sequence ID" value="CAG8797872.1"/>
    <property type="molecule type" value="Genomic_DNA"/>
</dbReference>
<dbReference type="Proteomes" id="UP000789405">
    <property type="component" value="Unassembled WGS sequence"/>
</dbReference>
<keyword evidence="2" id="KW-1185">Reference proteome</keyword>
<evidence type="ECO:0000313" key="1">
    <source>
        <dbReference type="EMBL" id="CAG8797872.1"/>
    </source>
</evidence>
<dbReference type="OrthoDB" id="10487548at2759"/>
<protein>
    <submittedName>
        <fullName evidence="1">363_t:CDS:1</fullName>
    </submittedName>
</protein>
<proteinExistence type="predicted"/>